<evidence type="ECO:0000313" key="1">
    <source>
        <dbReference type="EMBL" id="QOW10402.1"/>
    </source>
</evidence>
<reference evidence="1 2" key="1">
    <citation type="submission" date="2019-05" db="EMBL/GenBank/DDBJ databases">
        <title>Chryseobacterium sp. isolated from King George Island, maritime Antarctica.</title>
        <authorList>
            <person name="Peng X."/>
        </authorList>
    </citation>
    <scope>NUCLEOTIDE SEQUENCE [LARGE SCALE GENOMIC DNA]</scope>
    <source>
        <strain evidence="1 2">7-3A</strain>
    </source>
</reference>
<proteinExistence type="predicted"/>
<keyword evidence="2" id="KW-1185">Reference proteome</keyword>
<accession>A0A7M2YAF4</accession>
<sequence length="118" mass="13666">MANLLRVVDFYLSKILQFLDYKTLGEMVAEMRFSGVDLTVSLGGYVLPERVKTDLPFAVDVIRKIYVKCELIRTNTENVNSPLDVPILESASLSKIPYYRKYWFKYKEGISMEDLQTI</sequence>
<organism evidence="1 2">
    <name type="scientific">Kaistella flava</name>
    <name type="common">ex Peng et al. 2021</name>
    <dbReference type="NCBI Taxonomy" id="2038776"/>
    <lineage>
        <taxon>Bacteria</taxon>
        <taxon>Pseudomonadati</taxon>
        <taxon>Bacteroidota</taxon>
        <taxon>Flavobacteriia</taxon>
        <taxon>Flavobacteriales</taxon>
        <taxon>Weeksellaceae</taxon>
        <taxon>Chryseobacterium group</taxon>
        <taxon>Kaistella</taxon>
    </lineage>
</organism>
<dbReference type="KEGG" id="kfa:Q73A0000_08500"/>
<evidence type="ECO:0000313" key="2">
    <source>
        <dbReference type="Proteomes" id="UP000594195"/>
    </source>
</evidence>
<dbReference type="EMBL" id="CP040442">
    <property type="protein sequence ID" value="QOW10402.1"/>
    <property type="molecule type" value="Genomic_DNA"/>
</dbReference>
<gene>
    <name evidence="1" type="ORF">Q73A0000_08500</name>
</gene>
<name>A0A7M2YAF4_9FLAO</name>
<dbReference type="Proteomes" id="UP000594195">
    <property type="component" value="Chromosome"/>
</dbReference>
<dbReference type="AlphaFoldDB" id="A0A7M2YAF4"/>
<dbReference type="RefSeq" id="WP_208458767.1">
    <property type="nucleotide sequence ID" value="NZ_CP040442.1"/>
</dbReference>
<protein>
    <submittedName>
        <fullName evidence="1">Uncharacterized protein</fullName>
    </submittedName>
</protein>